<reference evidence="11 12" key="1">
    <citation type="submission" date="2023-10" db="EMBL/GenBank/DDBJ databases">
        <title>Draft Genome Sequence of Candida saopaulonensis from a very Premature Infant with Sepsis.</title>
        <authorList>
            <person name="Ning Y."/>
            <person name="Dai R."/>
            <person name="Xiao M."/>
            <person name="Xu Y."/>
            <person name="Yan Q."/>
            <person name="Zhang L."/>
        </authorList>
    </citation>
    <scope>NUCLEOTIDE SEQUENCE [LARGE SCALE GENOMIC DNA]</scope>
    <source>
        <strain evidence="11 12">19XY460</strain>
    </source>
</reference>
<evidence type="ECO:0000256" key="1">
    <source>
        <dbReference type="ARBA" id="ARBA00004477"/>
    </source>
</evidence>
<evidence type="ECO:0000313" key="11">
    <source>
        <dbReference type="EMBL" id="WPK23112.1"/>
    </source>
</evidence>
<protein>
    <recommendedName>
        <fullName evidence="13">GPI transamidase component GPI17</fullName>
    </recommendedName>
</protein>
<keyword evidence="4" id="KW-0337">GPI-anchor biosynthesis</keyword>
<dbReference type="GeneID" id="88171406"/>
<dbReference type="GO" id="GO:0042765">
    <property type="term" value="C:GPI-anchor transamidase complex"/>
    <property type="evidence" value="ECO:0007669"/>
    <property type="project" value="InterPro"/>
</dbReference>
<comment type="pathway">
    <text evidence="2">Glycolipid biosynthesis; glycosylphosphatidylinositol-anchor biosynthesis.</text>
</comment>
<evidence type="ECO:0000256" key="7">
    <source>
        <dbReference type="ARBA" id="ARBA00022989"/>
    </source>
</evidence>
<dbReference type="KEGG" id="asau:88171406"/>
<evidence type="ECO:0008006" key="13">
    <source>
        <dbReference type="Google" id="ProtNLM"/>
    </source>
</evidence>
<keyword evidence="7 10" id="KW-1133">Transmembrane helix</keyword>
<evidence type="ECO:0000256" key="6">
    <source>
        <dbReference type="ARBA" id="ARBA00022824"/>
    </source>
</evidence>
<evidence type="ECO:0000313" key="12">
    <source>
        <dbReference type="Proteomes" id="UP001338582"/>
    </source>
</evidence>
<name>A0AAX4H561_9ASCO</name>
<dbReference type="PANTHER" id="PTHR21072">
    <property type="entry name" value="GPI TRANSAMIDASE COMPONENT PIG-S"/>
    <property type="match status" value="1"/>
</dbReference>
<dbReference type="GO" id="GO:0006506">
    <property type="term" value="P:GPI anchor biosynthetic process"/>
    <property type="evidence" value="ECO:0007669"/>
    <property type="project" value="UniProtKB-KW"/>
</dbReference>
<comment type="subcellular location">
    <subcellularLocation>
        <location evidence="1">Endoplasmic reticulum membrane</location>
        <topology evidence="1">Multi-pass membrane protein</topology>
    </subcellularLocation>
</comment>
<evidence type="ECO:0000256" key="2">
    <source>
        <dbReference type="ARBA" id="ARBA00004687"/>
    </source>
</evidence>
<organism evidence="11 12">
    <name type="scientific">Australozyma saopauloensis</name>
    <dbReference type="NCBI Taxonomy" id="291208"/>
    <lineage>
        <taxon>Eukaryota</taxon>
        <taxon>Fungi</taxon>
        <taxon>Dikarya</taxon>
        <taxon>Ascomycota</taxon>
        <taxon>Saccharomycotina</taxon>
        <taxon>Pichiomycetes</taxon>
        <taxon>Metschnikowiaceae</taxon>
        <taxon>Australozyma</taxon>
    </lineage>
</organism>
<dbReference type="AlphaFoldDB" id="A0AAX4H561"/>
<evidence type="ECO:0000256" key="5">
    <source>
        <dbReference type="ARBA" id="ARBA00022692"/>
    </source>
</evidence>
<gene>
    <name evidence="11" type="ORF">PUMCH_000337</name>
</gene>
<evidence type="ECO:0000256" key="4">
    <source>
        <dbReference type="ARBA" id="ARBA00022502"/>
    </source>
</evidence>
<keyword evidence="12" id="KW-1185">Reference proteome</keyword>
<evidence type="ECO:0000256" key="9">
    <source>
        <dbReference type="ARBA" id="ARBA00023180"/>
    </source>
</evidence>
<dbReference type="RefSeq" id="XP_062875499.1">
    <property type="nucleotide sequence ID" value="XM_063019429.1"/>
</dbReference>
<keyword evidence="9" id="KW-0325">Glycoprotein</keyword>
<accession>A0AAX4H561</accession>
<dbReference type="InterPro" id="IPR019540">
    <property type="entry name" value="PtdIno-glycan_biosynth_class_S"/>
</dbReference>
<proteinExistence type="inferred from homology"/>
<dbReference type="PANTHER" id="PTHR21072:SF13">
    <property type="entry name" value="GPI TRANSAMIDASE COMPONENT PIG-S"/>
    <property type="match status" value="1"/>
</dbReference>
<feature type="transmembrane region" description="Helical" evidence="10">
    <location>
        <begin position="17"/>
        <end position="35"/>
    </location>
</feature>
<evidence type="ECO:0000256" key="8">
    <source>
        <dbReference type="ARBA" id="ARBA00023136"/>
    </source>
</evidence>
<evidence type="ECO:0000256" key="3">
    <source>
        <dbReference type="ARBA" id="ARBA00005316"/>
    </source>
</evidence>
<dbReference type="Proteomes" id="UP001338582">
    <property type="component" value="Chromosome 1"/>
</dbReference>
<evidence type="ECO:0000256" key="10">
    <source>
        <dbReference type="SAM" id="Phobius"/>
    </source>
</evidence>
<dbReference type="EMBL" id="CP138894">
    <property type="protein sequence ID" value="WPK23112.1"/>
    <property type="molecule type" value="Genomic_DNA"/>
</dbReference>
<sequence length="507" mass="57264">MLQSKETPYSKVVRDRIVLVIALFVFCLGAPLFLYTTRVHRADLPVLELDQRVETFADSVKFRIPVYVNSTNEAAIAQIQSATDNYISTTTNLDLLWSLEFRPYTQEIDSYQDYVLSLIEDDESSLDHLTQSFVLSPFSKGITVVLPSSLSISNVSQYVTEVLFNQVFGSEIQMFSALKSNSLSSDMSFPYSTVFNVVFNLFVQDGTPVDWAIAEAVPLMQPIFQALQHYCKFKVSTQIQYYSKLTNEPTFNEEQNANIISQENLPTFVNFGDWNLHNHEVTPSINFVIYFSELNYENIPLLVEGSETNSFSIPQWGGVYIYNPALPPLEGSRIKISESELNKILDIFASQLFELLGVPSEPVSPLMRIDSFQRFSSYKNLKRSLDNLSALVKLSNSLIGISIPEATKTNVVDSMARFDEAVQNLSVADFSHALENSGISLESSDKAFFEKEMLQQAHFPNEHKLAIFLPLLGPICSIVLFGILKRFIAWKKNRSALSQTEKAKKEI</sequence>
<keyword evidence="5 10" id="KW-0812">Transmembrane</keyword>
<dbReference type="GO" id="GO:0016255">
    <property type="term" value="P:attachment of GPI anchor to protein"/>
    <property type="evidence" value="ECO:0007669"/>
    <property type="project" value="InterPro"/>
</dbReference>
<comment type="similarity">
    <text evidence="3">Belongs to the PIGS family.</text>
</comment>
<feature type="transmembrane region" description="Helical" evidence="10">
    <location>
        <begin position="465"/>
        <end position="484"/>
    </location>
</feature>
<dbReference type="Pfam" id="PF10510">
    <property type="entry name" value="PIG-S"/>
    <property type="match status" value="1"/>
</dbReference>
<keyword evidence="8 10" id="KW-0472">Membrane</keyword>
<keyword evidence="6" id="KW-0256">Endoplasmic reticulum</keyword>